<keyword evidence="3" id="KW-1185">Reference proteome</keyword>
<feature type="compositionally biased region" description="Basic and acidic residues" evidence="1">
    <location>
        <begin position="141"/>
        <end position="153"/>
    </location>
</feature>
<dbReference type="PANTHER" id="PTHR21510:SF15">
    <property type="entry name" value="MICROTUBULE ORGANIZATION PROTEIN AKNA"/>
    <property type="match status" value="1"/>
</dbReference>
<dbReference type="Proteomes" id="UP000314294">
    <property type="component" value="Unassembled WGS sequence"/>
</dbReference>
<proteinExistence type="predicted"/>
<dbReference type="EMBL" id="SRLO01001073">
    <property type="protein sequence ID" value="TNN41918.1"/>
    <property type="molecule type" value="Genomic_DNA"/>
</dbReference>
<feature type="region of interest" description="Disordered" evidence="1">
    <location>
        <begin position="1"/>
        <end position="52"/>
    </location>
</feature>
<dbReference type="InterPro" id="IPR052655">
    <property type="entry name" value="AKNA_Centrosome-Trans_reg"/>
</dbReference>
<dbReference type="OrthoDB" id="10035553at2759"/>
<dbReference type="GO" id="GO:0021849">
    <property type="term" value="P:neuroblast division in subventricular zone"/>
    <property type="evidence" value="ECO:0007669"/>
    <property type="project" value="TreeGrafter"/>
</dbReference>
<evidence type="ECO:0000313" key="3">
    <source>
        <dbReference type="Proteomes" id="UP000314294"/>
    </source>
</evidence>
<feature type="region of interest" description="Disordered" evidence="1">
    <location>
        <begin position="67"/>
        <end position="91"/>
    </location>
</feature>
<organism evidence="2 3">
    <name type="scientific">Liparis tanakae</name>
    <name type="common">Tanaka's snailfish</name>
    <dbReference type="NCBI Taxonomy" id="230148"/>
    <lineage>
        <taxon>Eukaryota</taxon>
        <taxon>Metazoa</taxon>
        <taxon>Chordata</taxon>
        <taxon>Craniata</taxon>
        <taxon>Vertebrata</taxon>
        <taxon>Euteleostomi</taxon>
        <taxon>Actinopterygii</taxon>
        <taxon>Neopterygii</taxon>
        <taxon>Teleostei</taxon>
        <taxon>Neoteleostei</taxon>
        <taxon>Acanthomorphata</taxon>
        <taxon>Eupercaria</taxon>
        <taxon>Perciformes</taxon>
        <taxon>Cottioidei</taxon>
        <taxon>Cottales</taxon>
        <taxon>Liparidae</taxon>
        <taxon>Liparis</taxon>
    </lineage>
</organism>
<sequence>METRRKTTAGTLSWTLAPVRTSPTSSAISEDAWDEDEEEAERGDDFAGHMDEDGVIGLADALEEFQLSASRRSDSESNRNVRPGPIGASPALTGLAFPRLVHFTAEEIAAGGPGIDAESLPEVSFTESPPEKGPLSYRTPDFSKVEPKVHFPKDGYSPPKSKHPSTRASSSPGPPAGFKSPVDIVKEVLLKTIDGSLATWDSSYKPTAGPDATGPQEVRCRQQTTALLDQLQVETGTASSRRSNYGCRKQNVLDCHENNLIFIPPVWFMGPRLLHIKVLFSSGLPLNMG</sequence>
<dbReference type="AlphaFoldDB" id="A0A4Z2FL93"/>
<feature type="compositionally biased region" description="Acidic residues" evidence="1">
    <location>
        <begin position="31"/>
        <end position="42"/>
    </location>
</feature>
<feature type="region of interest" description="Disordered" evidence="1">
    <location>
        <begin position="112"/>
        <end position="178"/>
    </location>
</feature>
<name>A0A4Z2FL93_9TELE</name>
<feature type="compositionally biased region" description="Basic and acidic residues" evidence="1">
    <location>
        <begin position="43"/>
        <end position="52"/>
    </location>
</feature>
<comment type="caution">
    <text evidence="2">The sequence shown here is derived from an EMBL/GenBank/DDBJ whole genome shotgun (WGS) entry which is preliminary data.</text>
</comment>
<dbReference type="PANTHER" id="PTHR21510">
    <property type="entry name" value="AKNA DOMAIN-CONTAINING PROTEIN"/>
    <property type="match status" value="1"/>
</dbReference>
<dbReference type="GO" id="GO:0005813">
    <property type="term" value="C:centrosome"/>
    <property type="evidence" value="ECO:0007669"/>
    <property type="project" value="TreeGrafter"/>
</dbReference>
<protein>
    <submittedName>
        <fullName evidence="2">AT-hook-containing transcription factor</fullName>
    </submittedName>
</protein>
<gene>
    <name evidence="2" type="primary">AKNA_0</name>
    <name evidence="2" type="ORF">EYF80_047914</name>
</gene>
<evidence type="ECO:0000313" key="2">
    <source>
        <dbReference type="EMBL" id="TNN41918.1"/>
    </source>
</evidence>
<dbReference type="GO" id="GO:0060234">
    <property type="term" value="P:neuroblast delamination"/>
    <property type="evidence" value="ECO:0007669"/>
    <property type="project" value="TreeGrafter"/>
</dbReference>
<evidence type="ECO:0000256" key="1">
    <source>
        <dbReference type="SAM" id="MobiDB-lite"/>
    </source>
</evidence>
<dbReference type="GO" id="GO:0001837">
    <property type="term" value="P:epithelial to mesenchymal transition"/>
    <property type="evidence" value="ECO:0007669"/>
    <property type="project" value="TreeGrafter"/>
</dbReference>
<reference evidence="2 3" key="1">
    <citation type="submission" date="2019-03" db="EMBL/GenBank/DDBJ databases">
        <title>First draft genome of Liparis tanakae, snailfish: a comprehensive survey of snailfish specific genes.</title>
        <authorList>
            <person name="Kim W."/>
            <person name="Song I."/>
            <person name="Jeong J.-H."/>
            <person name="Kim D."/>
            <person name="Kim S."/>
            <person name="Ryu S."/>
            <person name="Song J.Y."/>
            <person name="Lee S.K."/>
        </authorList>
    </citation>
    <scope>NUCLEOTIDE SEQUENCE [LARGE SCALE GENOMIC DNA]</scope>
    <source>
        <tissue evidence="2">Muscle</tissue>
    </source>
</reference>
<accession>A0A4Z2FL93</accession>